<dbReference type="AlphaFoldDB" id="A0A8K0CDX6"/>
<feature type="region of interest" description="Disordered" evidence="1">
    <location>
        <begin position="368"/>
        <end position="437"/>
    </location>
</feature>
<sequence>MPTATLLLREPAVTSLTSIVEKSQQRKPPLPEYDLRLDSCQLDFVLISEPEPAAKLSSTDEGFESDVDTLSIVSSDDSFTSGNLRDNVSKIQETDSANGSASSDSDTEAPTAETLSSKVAVDTTAVVKSGISNVSNESYHLVDCMCYTDIKFPNILVFVVKGDALVFRFENLDNLKNFYTNFSTFKAIANQKIYSNNFGTKFNLLQRTDKNGITHIEITKEPETRLTFPQKCETSNIISLNTPETDANAYYGNCGNLEIKEDVKNISNANVTSHNSLHPFNNIHKESRSSLKDANSRQRSESPTLYDAQSRKEFNTKNSHSSKVGLSTSSQRSASTENILNLQQQESTANSRTLENVKHSLNKKIWNSAEDLLDASPKRPDRRRKPKAKAPQPPSENNKNKHDVLKGQYVRVNVTSSDIKPPENIYSRTKDNNSSSKLQKMLPTKDFSLTLSSKPKTFQQFRYVEPKRLELPPNRTNTENSPSSWTYSVPRFLRKPRSHSETRNFTPMAYRYIDTTNKNCYYGNKNEFNFNSNTNNVSNRLFGMSSKLKDFSNDGTMNKKRYDEWENRTDVRRGSLGELTYKINSSGGSLKSVIKKGR</sequence>
<gene>
    <name evidence="2" type="ORF">ILUMI_22425</name>
</gene>
<evidence type="ECO:0000313" key="3">
    <source>
        <dbReference type="Proteomes" id="UP000801492"/>
    </source>
</evidence>
<comment type="caution">
    <text evidence="2">The sequence shown here is derived from an EMBL/GenBank/DDBJ whole genome shotgun (WGS) entry which is preliminary data.</text>
</comment>
<feature type="compositionally biased region" description="Basic and acidic residues" evidence="1">
    <location>
        <begin position="283"/>
        <end position="300"/>
    </location>
</feature>
<feature type="compositionally biased region" description="Polar residues" evidence="1">
    <location>
        <begin position="316"/>
        <end position="353"/>
    </location>
</feature>
<reference evidence="2" key="1">
    <citation type="submission" date="2019-08" db="EMBL/GenBank/DDBJ databases">
        <title>The genome of the North American firefly Photinus pyralis.</title>
        <authorList>
            <consortium name="Photinus pyralis genome working group"/>
            <person name="Fallon T.R."/>
            <person name="Sander Lower S.E."/>
            <person name="Weng J.-K."/>
        </authorList>
    </citation>
    <scope>NUCLEOTIDE SEQUENCE</scope>
    <source>
        <strain evidence="2">TRF0915ILg1</strain>
        <tissue evidence="2">Whole body</tissue>
    </source>
</reference>
<name>A0A8K0CDX6_IGNLU</name>
<feature type="compositionally biased region" description="Low complexity" evidence="1">
    <location>
        <begin position="95"/>
        <end position="104"/>
    </location>
</feature>
<accession>A0A8K0CDX6</accession>
<dbReference type="Proteomes" id="UP000801492">
    <property type="component" value="Unassembled WGS sequence"/>
</dbReference>
<keyword evidence="3" id="KW-1185">Reference proteome</keyword>
<proteinExistence type="predicted"/>
<feature type="region of interest" description="Disordered" evidence="1">
    <location>
        <begin position="272"/>
        <end position="353"/>
    </location>
</feature>
<protein>
    <submittedName>
        <fullName evidence="2">Uncharacterized protein</fullName>
    </submittedName>
</protein>
<organism evidence="2 3">
    <name type="scientific">Ignelater luminosus</name>
    <name type="common">Cucubano</name>
    <name type="synonym">Pyrophorus luminosus</name>
    <dbReference type="NCBI Taxonomy" id="2038154"/>
    <lineage>
        <taxon>Eukaryota</taxon>
        <taxon>Metazoa</taxon>
        <taxon>Ecdysozoa</taxon>
        <taxon>Arthropoda</taxon>
        <taxon>Hexapoda</taxon>
        <taxon>Insecta</taxon>
        <taxon>Pterygota</taxon>
        <taxon>Neoptera</taxon>
        <taxon>Endopterygota</taxon>
        <taxon>Coleoptera</taxon>
        <taxon>Polyphaga</taxon>
        <taxon>Elateriformia</taxon>
        <taxon>Elateroidea</taxon>
        <taxon>Elateridae</taxon>
        <taxon>Agrypninae</taxon>
        <taxon>Pyrophorini</taxon>
        <taxon>Ignelater</taxon>
    </lineage>
</organism>
<evidence type="ECO:0000256" key="1">
    <source>
        <dbReference type="SAM" id="MobiDB-lite"/>
    </source>
</evidence>
<dbReference type="OrthoDB" id="8195288at2759"/>
<dbReference type="EMBL" id="VTPC01090297">
    <property type="protein sequence ID" value="KAF2883761.1"/>
    <property type="molecule type" value="Genomic_DNA"/>
</dbReference>
<evidence type="ECO:0000313" key="2">
    <source>
        <dbReference type="EMBL" id="KAF2883761.1"/>
    </source>
</evidence>
<feature type="region of interest" description="Disordered" evidence="1">
    <location>
        <begin position="93"/>
        <end position="115"/>
    </location>
</feature>